<dbReference type="Gene3D" id="3.30.450.20">
    <property type="entry name" value="PAS domain"/>
    <property type="match status" value="1"/>
</dbReference>
<dbReference type="SUPFAM" id="SSF55073">
    <property type="entry name" value="Nucleotide cyclase"/>
    <property type="match status" value="1"/>
</dbReference>
<evidence type="ECO:0000313" key="8">
    <source>
        <dbReference type="Proteomes" id="UP000640333"/>
    </source>
</evidence>
<evidence type="ECO:0000313" key="7">
    <source>
        <dbReference type="EMBL" id="MBE9399350.1"/>
    </source>
</evidence>
<organism evidence="7 8">
    <name type="scientific">Pontibacterium sinense</name>
    <dbReference type="NCBI Taxonomy" id="2781979"/>
    <lineage>
        <taxon>Bacteria</taxon>
        <taxon>Pseudomonadati</taxon>
        <taxon>Pseudomonadota</taxon>
        <taxon>Gammaproteobacteria</taxon>
        <taxon>Oceanospirillales</taxon>
        <taxon>Oceanospirillaceae</taxon>
        <taxon>Pontibacterium</taxon>
    </lineage>
</organism>
<dbReference type="GO" id="GO:0043709">
    <property type="term" value="P:cell adhesion involved in single-species biofilm formation"/>
    <property type="evidence" value="ECO:0007669"/>
    <property type="project" value="TreeGrafter"/>
</dbReference>
<sequence>MKKIDSRTLVSLCPDPIIGVDAGGLINLFNAAAQRLLGYNSEEVIGRLHISEIYTSLDHAKEIKRLIQSNDFGECGFVEGYETVLKSALGQEIPIRLSASLLEEHDGGGSVGFFHDMSERKRLEEKLKKQSITDELTGLYNQRHFYGVLSVEMDRAERYQSPLSLICVDLDNLKQVNDQLGHLEGDRILRDVSRALRECSRSVDACFRYGGDEFMVLLPQTDCIESAQLAERIRMRFNEISRYSIDLGNTVVINASLSLGVTDTLALEDVDHFIQRADLAMYEAKNAGGNRTMMIKRQVADKVEAEV</sequence>
<evidence type="ECO:0000259" key="6">
    <source>
        <dbReference type="PROSITE" id="PS50887"/>
    </source>
</evidence>
<dbReference type="GO" id="GO:0006355">
    <property type="term" value="P:regulation of DNA-templated transcription"/>
    <property type="evidence" value="ECO:0007669"/>
    <property type="project" value="InterPro"/>
</dbReference>
<dbReference type="Pfam" id="PF00990">
    <property type="entry name" value="GGDEF"/>
    <property type="match status" value="1"/>
</dbReference>
<dbReference type="Proteomes" id="UP000640333">
    <property type="component" value="Unassembled WGS sequence"/>
</dbReference>
<dbReference type="InterPro" id="IPR000014">
    <property type="entry name" value="PAS"/>
</dbReference>
<dbReference type="GO" id="GO:0052621">
    <property type="term" value="F:diguanylate cyclase activity"/>
    <property type="evidence" value="ECO:0007669"/>
    <property type="project" value="UniProtKB-EC"/>
</dbReference>
<dbReference type="EC" id="2.7.7.65" evidence="2"/>
<gene>
    <name evidence="7" type="ORF">IOQ59_18975</name>
</gene>
<dbReference type="GO" id="GO:0005886">
    <property type="term" value="C:plasma membrane"/>
    <property type="evidence" value="ECO:0007669"/>
    <property type="project" value="TreeGrafter"/>
</dbReference>
<dbReference type="Pfam" id="PF00989">
    <property type="entry name" value="PAS"/>
    <property type="match status" value="1"/>
</dbReference>
<dbReference type="PANTHER" id="PTHR45138:SF9">
    <property type="entry name" value="DIGUANYLATE CYCLASE DGCM-RELATED"/>
    <property type="match status" value="1"/>
</dbReference>
<dbReference type="PROSITE" id="PS50112">
    <property type="entry name" value="PAS"/>
    <property type="match status" value="1"/>
</dbReference>
<feature type="domain" description="PAC" evidence="5">
    <location>
        <begin position="79"/>
        <end position="129"/>
    </location>
</feature>
<feature type="domain" description="PAS" evidence="4">
    <location>
        <begin position="7"/>
        <end position="54"/>
    </location>
</feature>
<evidence type="ECO:0000256" key="2">
    <source>
        <dbReference type="ARBA" id="ARBA00012528"/>
    </source>
</evidence>
<dbReference type="InterPro" id="IPR000160">
    <property type="entry name" value="GGDEF_dom"/>
</dbReference>
<feature type="domain" description="GGDEF" evidence="6">
    <location>
        <begin position="161"/>
        <end position="297"/>
    </location>
</feature>
<dbReference type="InterPro" id="IPR013767">
    <property type="entry name" value="PAS_fold"/>
</dbReference>
<name>A0A8J7K714_9GAMM</name>
<comment type="cofactor">
    <cofactor evidence="1">
        <name>Mg(2+)</name>
        <dbReference type="ChEBI" id="CHEBI:18420"/>
    </cofactor>
</comment>
<dbReference type="AlphaFoldDB" id="A0A8J7K714"/>
<dbReference type="InterPro" id="IPR029787">
    <property type="entry name" value="Nucleotide_cyclase"/>
</dbReference>
<evidence type="ECO:0000256" key="1">
    <source>
        <dbReference type="ARBA" id="ARBA00001946"/>
    </source>
</evidence>
<evidence type="ECO:0000259" key="5">
    <source>
        <dbReference type="PROSITE" id="PS50113"/>
    </source>
</evidence>
<dbReference type="SMART" id="SM00091">
    <property type="entry name" value="PAS"/>
    <property type="match status" value="1"/>
</dbReference>
<dbReference type="PANTHER" id="PTHR45138">
    <property type="entry name" value="REGULATORY COMPONENTS OF SENSORY TRANSDUCTION SYSTEM"/>
    <property type="match status" value="1"/>
</dbReference>
<dbReference type="InterPro" id="IPR050469">
    <property type="entry name" value="Diguanylate_Cyclase"/>
</dbReference>
<evidence type="ECO:0000256" key="3">
    <source>
        <dbReference type="ARBA" id="ARBA00034247"/>
    </source>
</evidence>
<dbReference type="FunFam" id="3.30.70.270:FF:000001">
    <property type="entry name" value="Diguanylate cyclase domain protein"/>
    <property type="match status" value="1"/>
</dbReference>
<dbReference type="InterPro" id="IPR000700">
    <property type="entry name" value="PAS-assoc_C"/>
</dbReference>
<dbReference type="GO" id="GO:1902201">
    <property type="term" value="P:negative regulation of bacterial-type flagellum-dependent cell motility"/>
    <property type="evidence" value="ECO:0007669"/>
    <property type="project" value="TreeGrafter"/>
</dbReference>
<dbReference type="PROSITE" id="PS50887">
    <property type="entry name" value="GGDEF"/>
    <property type="match status" value="1"/>
</dbReference>
<dbReference type="RefSeq" id="WP_193955042.1">
    <property type="nucleotide sequence ID" value="NZ_JADEYS010000025.1"/>
</dbReference>
<dbReference type="Gene3D" id="3.30.70.270">
    <property type="match status" value="1"/>
</dbReference>
<keyword evidence="8" id="KW-1185">Reference proteome</keyword>
<dbReference type="PROSITE" id="PS50113">
    <property type="entry name" value="PAC"/>
    <property type="match status" value="1"/>
</dbReference>
<proteinExistence type="predicted"/>
<reference evidence="7" key="1">
    <citation type="submission" date="2020-10" db="EMBL/GenBank/DDBJ databases">
        <title>Bacterium isolated from coastal waters sediment.</title>
        <authorList>
            <person name="Chen R.-J."/>
            <person name="Lu D.-C."/>
            <person name="Zhu K.-L."/>
            <person name="Du Z.-J."/>
        </authorList>
    </citation>
    <scope>NUCLEOTIDE SEQUENCE</scope>
    <source>
        <strain evidence="7">N1Y112</strain>
    </source>
</reference>
<dbReference type="SMART" id="SM00267">
    <property type="entry name" value="GGDEF"/>
    <property type="match status" value="1"/>
</dbReference>
<dbReference type="InterPro" id="IPR035965">
    <property type="entry name" value="PAS-like_dom_sf"/>
</dbReference>
<protein>
    <recommendedName>
        <fullName evidence="2">diguanylate cyclase</fullName>
        <ecNumber evidence="2">2.7.7.65</ecNumber>
    </recommendedName>
</protein>
<dbReference type="EMBL" id="JADEYS010000025">
    <property type="protein sequence ID" value="MBE9399350.1"/>
    <property type="molecule type" value="Genomic_DNA"/>
</dbReference>
<dbReference type="SUPFAM" id="SSF55785">
    <property type="entry name" value="PYP-like sensor domain (PAS domain)"/>
    <property type="match status" value="1"/>
</dbReference>
<comment type="catalytic activity">
    <reaction evidence="3">
        <text>2 GTP = 3',3'-c-di-GMP + 2 diphosphate</text>
        <dbReference type="Rhea" id="RHEA:24898"/>
        <dbReference type="ChEBI" id="CHEBI:33019"/>
        <dbReference type="ChEBI" id="CHEBI:37565"/>
        <dbReference type="ChEBI" id="CHEBI:58805"/>
        <dbReference type="EC" id="2.7.7.65"/>
    </reaction>
</comment>
<evidence type="ECO:0000259" key="4">
    <source>
        <dbReference type="PROSITE" id="PS50112"/>
    </source>
</evidence>
<accession>A0A8J7K714</accession>
<dbReference type="CDD" id="cd01949">
    <property type="entry name" value="GGDEF"/>
    <property type="match status" value="1"/>
</dbReference>
<dbReference type="NCBIfam" id="TIGR00229">
    <property type="entry name" value="sensory_box"/>
    <property type="match status" value="1"/>
</dbReference>
<dbReference type="CDD" id="cd00130">
    <property type="entry name" value="PAS"/>
    <property type="match status" value="1"/>
</dbReference>
<dbReference type="NCBIfam" id="TIGR00254">
    <property type="entry name" value="GGDEF"/>
    <property type="match status" value="1"/>
</dbReference>
<comment type="caution">
    <text evidence="7">The sequence shown here is derived from an EMBL/GenBank/DDBJ whole genome shotgun (WGS) entry which is preliminary data.</text>
</comment>
<dbReference type="InterPro" id="IPR043128">
    <property type="entry name" value="Rev_trsase/Diguanyl_cyclase"/>
</dbReference>